<keyword evidence="1" id="KW-0732">Signal</keyword>
<evidence type="ECO:0000256" key="1">
    <source>
        <dbReference type="SAM" id="SignalP"/>
    </source>
</evidence>
<feature type="signal peptide" evidence="1">
    <location>
        <begin position="1"/>
        <end position="25"/>
    </location>
</feature>
<evidence type="ECO:0000313" key="4">
    <source>
        <dbReference type="Proteomes" id="UP001501138"/>
    </source>
</evidence>
<sequence>MLTTRRTLALVAPAATVLLALTACGGGSDPLEEDTGGAEPTGGSDTIVVGSQAYYSNEIIAEIYAQALEADGFTVERNFSIGQRDAYMPALESGEVQLFPEYTGNLLQFFDPETTATSPDDVYTALAEALPDGLTVLDQSPATDQDSYNVTAQFAEDNDLTSIGDLAGLDDLVVGGPAELEQRPYGPQGLKDVYGVDVSFEATGDTTVQDLVAGSVNVANVFSADPRIQTEDLVTLEDPESLFLASNVVPLVSEDVADQVADVINPVSAALTPEGLVDLNVQSTEEQRSSEDIAADWLAENDLG</sequence>
<protein>
    <submittedName>
        <fullName evidence="3">ABC transporter substrate-binding protein</fullName>
    </submittedName>
</protein>
<dbReference type="PROSITE" id="PS51257">
    <property type="entry name" value="PROKAR_LIPOPROTEIN"/>
    <property type="match status" value="1"/>
</dbReference>
<dbReference type="SUPFAM" id="SSF53850">
    <property type="entry name" value="Periplasmic binding protein-like II"/>
    <property type="match status" value="1"/>
</dbReference>
<proteinExistence type="predicted"/>
<dbReference type="CDD" id="cd13606">
    <property type="entry name" value="PBP2_ProX_like"/>
    <property type="match status" value="1"/>
</dbReference>
<feature type="domain" description="ABC-type glycine betaine transport system substrate-binding" evidence="2">
    <location>
        <begin position="45"/>
        <end position="300"/>
    </location>
</feature>
<dbReference type="Gene3D" id="3.40.190.120">
    <property type="entry name" value="Osmoprotection protein (prox), domain 2"/>
    <property type="match status" value="1"/>
</dbReference>
<gene>
    <name evidence="3" type="ORF">GCM10009809_04720</name>
</gene>
<organism evidence="3 4">
    <name type="scientific">Isoptericola hypogeus</name>
    <dbReference type="NCBI Taxonomy" id="300179"/>
    <lineage>
        <taxon>Bacteria</taxon>
        <taxon>Bacillati</taxon>
        <taxon>Actinomycetota</taxon>
        <taxon>Actinomycetes</taxon>
        <taxon>Micrococcales</taxon>
        <taxon>Promicromonosporaceae</taxon>
        <taxon>Isoptericola</taxon>
    </lineage>
</organism>
<name>A0ABP4UY08_9MICO</name>
<evidence type="ECO:0000259" key="2">
    <source>
        <dbReference type="Pfam" id="PF04069"/>
    </source>
</evidence>
<dbReference type="RefSeq" id="WP_344245302.1">
    <property type="nucleotide sequence ID" value="NZ_BAAAPM010000003.1"/>
</dbReference>
<comment type="caution">
    <text evidence="3">The sequence shown here is derived from an EMBL/GenBank/DDBJ whole genome shotgun (WGS) entry which is preliminary data.</text>
</comment>
<accession>A0ABP4UY08</accession>
<dbReference type="Pfam" id="PF04069">
    <property type="entry name" value="OpuAC"/>
    <property type="match status" value="1"/>
</dbReference>
<evidence type="ECO:0000313" key="3">
    <source>
        <dbReference type="EMBL" id="GAA1711511.1"/>
    </source>
</evidence>
<dbReference type="Proteomes" id="UP001501138">
    <property type="component" value="Unassembled WGS sequence"/>
</dbReference>
<reference evidence="4" key="1">
    <citation type="journal article" date="2019" name="Int. J. Syst. Evol. Microbiol.">
        <title>The Global Catalogue of Microorganisms (GCM) 10K type strain sequencing project: providing services to taxonomists for standard genome sequencing and annotation.</title>
        <authorList>
            <consortium name="The Broad Institute Genomics Platform"/>
            <consortium name="The Broad Institute Genome Sequencing Center for Infectious Disease"/>
            <person name="Wu L."/>
            <person name="Ma J."/>
        </authorList>
    </citation>
    <scope>NUCLEOTIDE SEQUENCE [LARGE SCALE GENOMIC DNA]</scope>
    <source>
        <strain evidence="4">JCM 15589</strain>
    </source>
</reference>
<dbReference type="Gene3D" id="3.40.190.10">
    <property type="entry name" value="Periplasmic binding protein-like II"/>
    <property type="match status" value="1"/>
</dbReference>
<dbReference type="InterPro" id="IPR007210">
    <property type="entry name" value="ABC_Gly_betaine_transp_sub-bd"/>
</dbReference>
<keyword evidence="4" id="KW-1185">Reference proteome</keyword>
<feature type="chain" id="PRO_5045672315" evidence="1">
    <location>
        <begin position="26"/>
        <end position="304"/>
    </location>
</feature>
<dbReference type="EMBL" id="BAAAPM010000003">
    <property type="protein sequence ID" value="GAA1711511.1"/>
    <property type="molecule type" value="Genomic_DNA"/>
</dbReference>